<protein>
    <submittedName>
        <fullName evidence="9">Paired box 3b</fullName>
    </submittedName>
</protein>
<dbReference type="PROSITE" id="PS50071">
    <property type="entry name" value="HOMEOBOX_2"/>
    <property type="match status" value="1"/>
</dbReference>
<dbReference type="FunFam" id="1.10.10.60:FF:000035">
    <property type="entry name" value="paired box protein Pax-3 isoform X2"/>
    <property type="match status" value="1"/>
</dbReference>
<dbReference type="GO" id="GO:0000977">
    <property type="term" value="F:RNA polymerase II transcription regulatory region sequence-specific DNA binding"/>
    <property type="evidence" value="ECO:0007669"/>
    <property type="project" value="TreeGrafter"/>
</dbReference>
<feature type="DNA-binding region" description="Homeobox" evidence="5">
    <location>
        <begin position="34"/>
        <end position="93"/>
    </location>
</feature>
<reference evidence="9" key="2">
    <citation type="submission" date="2025-09" db="UniProtKB">
        <authorList>
            <consortium name="Ensembl"/>
        </authorList>
    </citation>
    <scope>IDENTIFICATION</scope>
</reference>
<evidence type="ECO:0000259" key="8">
    <source>
        <dbReference type="PROSITE" id="PS50071"/>
    </source>
</evidence>
<dbReference type="InterPro" id="IPR009057">
    <property type="entry name" value="Homeodomain-like_sf"/>
</dbReference>
<dbReference type="Ensembl" id="ENSSGRT00000012204.1">
    <property type="protein sequence ID" value="ENSSGRP00000011252.1"/>
    <property type="gene ID" value="ENSSGRG00000007343.1"/>
</dbReference>
<evidence type="ECO:0000256" key="1">
    <source>
        <dbReference type="ARBA" id="ARBA00004123"/>
    </source>
</evidence>
<feature type="domain" description="Homeobox" evidence="8">
    <location>
        <begin position="32"/>
        <end position="92"/>
    </location>
</feature>
<dbReference type="PANTHER" id="PTHR24329:SF543">
    <property type="entry name" value="FI01017P-RELATED"/>
    <property type="match status" value="1"/>
</dbReference>
<sequence>MYKKFFALLCVSASPSDEGSDVESEPDLPLKRKQRRSRTTFTAEQLEELERAFERTHYPDIYTREELAQRAKITEARVQVWFSNRRARWRKQAGANQLMAFNHLIPGGFSHPAVSSLSPYQLSESPYPPAGLSQGKHVVFKSTLTYKMFPDVMAISVVRFECCTQTSAAPAARRPSECWGGGAGGRGFLLSLQSPWLHRIFRYIWTS</sequence>
<reference evidence="9" key="1">
    <citation type="submission" date="2025-08" db="UniProtKB">
        <authorList>
            <consortium name="Ensembl"/>
        </authorList>
    </citation>
    <scope>IDENTIFICATION</scope>
</reference>
<dbReference type="SMART" id="SM00389">
    <property type="entry name" value="HOX"/>
    <property type="match status" value="1"/>
</dbReference>
<dbReference type="InterPro" id="IPR050649">
    <property type="entry name" value="Paired_Homeobox_TFs"/>
</dbReference>
<keyword evidence="3 5" id="KW-0371">Homeobox</keyword>
<dbReference type="Pfam" id="PF00046">
    <property type="entry name" value="Homeodomain"/>
    <property type="match status" value="1"/>
</dbReference>
<dbReference type="GO" id="GO:0005634">
    <property type="term" value="C:nucleus"/>
    <property type="evidence" value="ECO:0007669"/>
    <property type="project" value="UniProtKB-SubCell"/>
</dbReference>
<evidence type="ECO:0000256" key="7">
    <source>
        <dbReference type="SAM" id="MobiDB-lite"/>
    </source>
</evidence>
<dbReference type="InterPro" id="IPR017970">
    <property type="entry name" value="Homeobox_CS"/>
</dbReference>
<dbReference type="CDD" id="cd00086">
    <property type="entry name" value="homeodomain"/>
    <property type="match status" value="1"/>
</dbReference>
<keyword evidence="2 5" id="KW-0238">DNA-binding</keyword>
<feature type="region of interest" description="Disordered" evidence="7">
    <location>
        <begin position="14"/>
        <end position="39"/>
    </location>
</feature>
<organism evidence="9 10">
    <name type="scientific">Sinocyclocheilus grahami</name>
    <name type="common">Dianchi golden-line fish</name>
    <name type="synonym">Barbus grahami</name>
    <dbReference type="NCBI Taxonomy" id="75366"/>
    <lineage>
        <taxon>Eukaryota</taxon>
        <taxon>Metazoa</taxon>
        <taxon>Chordata</taxon>
        <taxon>Craniata</taxon>
        <taxon>Vertebrata</taxon>
        <taxon>Euteleostomi</taxon>
        <taxon>Actinopterygii</taxon>
        <taxon>Neopterygii</taxon>
        <taxon>Teleostei</taxon>
        <taxon>Ostariophysi</taxon>
        <taxon>Cypriniformes</taxon>
        <taxon>Cyprinidae</taxon>
        <taxon>Cyprininae</taxon>
        <taxon>Sinocyclocheilus</taxon>
    </lineage>
</organism>
<dbReference type="InterPro" id="IPR001356">
    <property type="entry name" value="HD"/>
</dbReference>
<dbReference type="SUPFAM" id="SSF46689">
    <property type="entry name" value="Homeodomain-like"/>
    <property type="match status" value="1"/>
</dbReference>
<evidence type="ECO:0000256" key="3">
    <source>
        <dbReference type="ARBA" id="ARBA00023155"/>
    </source>
</evidence>
<dbReference type="PANTHER" id="PTHR24329">
    <property type="entry name" value="HOMEOBOX PROTEIN ARISTALESS"/>
    <property type="match status" value="1"/>
</dbReference>
<dbReference type="GO" id="GO:0000981">
    <property type="term" value="F:DNA-binding transcription factor activity, RNA polymerase II-specific"/>
    <property type="evidence" value="ECO:0007669"/>
    <property type="project" value="InterPro"/>
</dbReference>
<evidence type="ECO:0000256" key="6">
    <source>
        <dbReference type="RuleBase" id="RU000682"/>
    </source>
</evidence>
<dbReference type="OMA" id="RRPSECW"/>
<name>A0A672KND8_SINGR</name>
<keyword evidence="10" id="KW-1185">Reference proteome</keyword>
<dbReference type="InParanoid" id="A0A672KND8"/>
<keyword evidence="4 5" id="KW-0539">Nucleus</keyword>
<evidence type="ECO:0000256" key="4">
    <source>
        <dbReference type="ARBA" id="ARBA00023242"/>
    </source>
</evidence>
<evidence type="ECO:0000313" key="9">
    <source>
        <dbReference type="Ensembl" id="ENSSGRP00000011252.1"/>
    </source>
</evidence>
<dbReference type="Proteomes" id="UP000472262">
    <property type="component" value="Unassembled WGS sequence"/>
</dbReference>
<evidence type="ECO:0000313" key="10">
    <source>
        <dbReference type="Proteomes" id="UP000472262"/>
    </source>
</evidence>
<accession>A0A672KND8</accession>
<comment type="subcellular location">
    <subcellularLocation>
        <location evidence="1 5 6">Nucleus</location>
    </subcellularLocation>
</comment>
<evidence type="ECO:0000256" key="5">
    <source>
        <dbReference type="PROSITE-ProRule" id="PRU00108"/>
    </source>
</evidence>
<proteinExistence type="predicted"/>
<dbReference type="Gene3D" id="1.10.10.60">
    <property type="entry name" value="Homeodomain-like"/>
    <property type="match status" value="1"/>
</dbReference>
<dbReference type="PROSITE" id="PS00027">
    <property type="entry name" value="HOMEOBOX_1"/>
    <property type="match status" value="1"/>
</dbReference>
<dbReference type="AlphaFoldDB" id="A0A672KND8"/>
<evidence type="ECO:0000256" key="2">
    <source>
        <dbReference type="ARBA" id="ARBA00023125"/>
    </source>
</evidence>